<organism evidence="2 3">
    <name type="scientific">Schizopora paradoxa</name>
    <dbReference type="NCBI Taxonomy" id="27342"/>
    <lineage>
        <taxon>Eukaryota</taxon>
        <taxon>Fungi</taxon>
        <taxon>Dikarya</taxon>
        <taxon>Basidiomycota</taxon>
        <taxon>Agaricomycotina</taxon>
        <taxon>Agaricomycetes</taxon>
        <taxon>Hymenochaetales</taxon>
        <taxon>Schizoporaceae</taxon>
        <taxon>Schizopora</taxon>
    </lineage>
</organism>
<feature type="compositionally biased region" description="Low complexity" evidence="1">
    <location>
        <begin position="381"/>
        <end position="402"/>
    </location>
</feature>
<feature type="compositionally biased region" description="Low complexity" evidence="1">
    <location>
        <begin position="322"/>
        <end position="333"/>
    </location>
</feature>
<feature type="compositionally biased region" description="Low complexity" evidence="1">
    <location>
        <begin position="192"/>
        <end position="209"/>
    </location>
</feature>
<evidence type="ECO:0000256" key="1">
    <source>
        <dbReference type="SAM" id="MobiDB-lite"/>
    </source>
</evidence>
<dbReference type="AlphaFoldDB" id="A0A0H2RGY8"/>
<feature type="region of interest" description="Disordered" evidence="1">
    <location>
        <begin position="192"/>
        <end position="484"/>
    </location>
</feature>
<dbReference type="Proteomes" id="UP000053477">
    <property type="component" value="Unassembled WGS sequence"/>
</dbReference>
<protein>
    <submittedName>
        <fullName evidence="2">Uncharacterized protein</fullName>
    </submittedName>
</protein>
<gene>
    <name evidence="2" type="ORF">SCHPADRAFT_947927</name>
</gene>
<accession>A0A0H2RGY8</accession>
<feature type="compositionally biased region" description="Polar residues" evidence="1">
    <location>
        <begin position="334"/>
        <end position="344"/>
    </location>
</feature>
<feature type="compositionally biased region" description="Basic residues" evidence="1">
    <location>
        <begin position="438"/>
        <end position="449"/>
    </location>
</feature>
<name>A0A0H2RGY8_9AGAM</name>
<dbReference type="InParanoid" id="A0A0H2RGY8"/>
<evidence type="ECO:0000313" key="3">
    <source>
        <dbReference type="Proteomes" id="UP000053477"/>
    </source>
</evidence>
<evidence type="ECO:0000313" key="2">
    <source>
        <dbReference type="EMBL" id="KLO04151.1"/>
    </source>
</evidence>
<reference evidence="2 3" key="1">
    <citation type="submission" date="2015-04" db="EMBL/GenBank/DDBJ databases">
        <title>Complete genome sequence of Schizopora paradoxa KUC8140, a cosmopolitan wood degrader in East Asia.</title>
        <authorList>
            <consortium name="DOE Joint Genome Institute"/>
            <person name="Min B."/>
            <person name="Park H."/>
            <person name="Jang Y."/>
            <person name="Kim J.-J."/>
            <person name="Kim K.H."/>
            <person name="Pangilinan J."/>
            <person name="Lipzen A."/>
            <person name="Riley R."/>
            <person name="Grigoriev I.V."/>
            <person name="Spatafora J.W."/>
            <person name="Choi I.-G."/>
        </authorList>
    </citation>
    <scope>NUCLEOTIDE SEQUENCE [LARGE SCALE GENOMIC DNA]</scope>
    <source>
        <strain evidence="2 3">KUC8140</strain>
    </source>
</reference>
<keyword evidence="3" id="KW-1185">Reference proteome</keyword>
<proteinExistence type="predicted"/>
<dbReference type="EMBL" id="KQ086675">
    <property type="protein sequence ID" value="KLO04151.1"/>
    <property type="molecule type" value="Genomic_DNA"/>
</dbReference>
<dbReference type="STRING" id="27342.A0A0H2RGY8"/>
<sequence length="484" mass="52968">MWHSRLSKKETSINKSSIFTFEKKLKKTTALALFTDENREHICDRIAEEREAEDLPTTQNPRLYNQIRSAEYNGLSEDDKEVWAETAANVNELRAAALEMPAEEEIIAKNQAELKAVLQQSLERLIGNGHNQIGTKVRFRLRTYLEDTDGQVHSFEINLGKDAAGKHFHETEMFKNEKPNDWKEWAAYSLESETSDSSSTSDSQQASASRADKNSDIEEEEQPRRPPNHRATSRFVIDDDDDGLDNAQLIVIDDDDGDNGNNPINASQIPPSPGNLPSPSEQPDHGEPPATSFQPTGAAVPSREPSTPEVDPLTSGRQSEDGAASATTGVSTTPEKNSVSLTHSSLEEGATIEFDPAPVKNSLPPASETPVNDTQHKSDSVVAENEVPVDPVAAPALPANDLGQPLQAVLDLPFDPSNGGTEETDRAAGVDAPSKLTGKGKPKTRKRKSDRIDEVPSLPTRMTRAATKQVEAESTRKSKRTRRN</sequence>